<comment type="caution">
    <text evidence="3">The sequence shown here is derived from an EMBL/GenBank/DDBJ whole genome shotgun (WGS) entry which is preliminary data.</text>
</comment>
<feature type="coiled-coil region" evidence="2">
    <location>
        <begin position="34"/>
        <end position="97"/>
    </location>
</feature>
<sequence length="429" mass="49294">MVSHRVTVFIVAAILLVTGFTLISNSSKENKVQNTLLQDKIKEIELELKAKDNQLTALSSSAESNAASTASEIEIKEERYQRQIEELKLQLAKSSLSHDKFSGTELKNSYYLKKTIIRDLPEYERTIYTIPEFETTDNNLIILTSIGHSESYGPKRTFNDFYKLLVGLEFDKSKATLGLLVGSKEEYLIIEKYIENLTSEKSEQFSKIILIQSYFIEELYNFDRGSRHALNVQKERRRAISRSRNFLLSSALTDEYYTLCIDSDMIEIPKNVISIFENSQKDIVVPRIRKGLAENYDFNSWVGTRKSPTAEEDAQLDQDPNYVYVPMPDQAQHMHELFHSRENTGKLDYSVKLDSVGGAVLWAKSEIFKQGVNFPFYYVIGTKWNRFEGFDGIETEGVCYLAEKIGYKCWGMPNLIAWHVDEFGVDPEI</sequence>
<dbReference type="GO" id="GO:0006487">
    <property type="term" value="P:protein N-linked glycosylation"/>
    <property type="evidence" value="ECO:0007669"/>
    <property type="project" value="TreeGrafter"/>
</dbReference>
<evidence type="ECO:0000313" key="3">
    <source>
        <dbReference type="EMBL" id="KAH3679842.1"/>
    </source>
</evidence>
<dbReference type="PANTHER" id="PTHR43083:SF6">
    <property type="entry name" value="MANNAN POLYMERASE COMPLEXES SUBUNIT MNN9"/>
    <property type="match status" value="1"/>
</dbReference>
<dbReference type="InterPro" id="IPR029044">
    <property type="entry name" value="Nucleotide-diphossugar_trans"/>
</dbReference>
<dbReference type="EMBL" id="JAEUBF010000206">
    <property type="protein sequence ID" value="KAH3679842.1"/>
    <property type="molecule type" value="Genomic_DNA"/>
</dbReference>
<dbReference type="InterPro" id="IPR052086">
    <property type="entry name" value="Mannan_Polymerase_Subunit"/>
</dbReference>
<dbReference type="Gene3D" id="3.90.550.10">
    <property type="entry name" value="Spore Coat Polysaccharide Biosynthesis Protein SpsA, Chain A"/>
    <property type="match status" value="1"/>
</dbReference>
<proteinExistence type="inferred from homology"/>
<gene>
    <name evidence="3" type="ORF">WICMUC_000585</name>
</gene>
<dbReference type="GO" id="GO:0000009">
    <property type="term" value="F:alpha-1,6-mannosyltransferase activity"/>
    <property type="evidence" value="ECO:0007669"/>
    <property type="project" value="TreeGrafter"/>
</dbReference>
<dbReference type="GO" id="GO:0000136">
    <property type="term" value="C:mannan polymerase complex"/>
    <property type="evidence" value="ECO:0007669"/>
    <property type="project" value="TreeGrafter"/>
</dbReference>
<keyword evidence="4" id="KW-1185">Reference proteome</keyword>
<evidence type="ECO:0000256" key="1">
    <source>
        <dbReference type="ARBA" id="ARBA00037964"/>
    </source>
</evidence>
<keyword evidence="2" id="KW-0175">Coiled coil</keyword>
<organism evidence="3 4">
    <name type="scientific">Wickerhamomyces mucosus</name>
    <dbReference type="NCBI Taxonomy" id="1378264"/>
    <lineage>
        <taxon>Eukaryota</taxon>
        <taxon>Fungi</taxon>
        <taxon>Dikarya</taxon>
        <taxon>Ascomycota</taxon>
        <taxon>Saccharomycotina</taxon>
        <taxon>Saccharomycetes</taxon>
        <taxon>Phaffomycetales</taxon>
        <taxon>Wickerhamomycetaceae</taxon>
        <taxon>Wickerhamomyces</taxon>
    </lineage>
</organism>
<accession>A0A9P8PYA2</accession>
<name>A0A9P8PYA2_9ASCO</name>
<comment type="similarity">
    <text evidence="1">Belongs to the ANP1/MMN9/VAN1 family.</text>
</comment>
<dbReference type="Pfam" id="PF03452">
    <property type="entry name" value="Anp1"/>
    <property type="match status" value="1"/>
</dbReference>
<dbReference type="OrthoDB" id="204164at2759"/>
<reference evidence="3" key="1">
    <citation type="journal article" date="2021" name="Open Biol.">
        <title>Shared evolutionary footprints suggest mitochondrial oxidative damage underlies multiple complex I losses in fungi.</title>
        <authorList>
            <person name="Schikora-Tamarit M.A."/>
            <person name="Marcet-Houben M."/>
            <person name="Nosek J."/>
            <person name="Gabaldon T."/>
        </authorList>
    </citation>
    <scope>NUCLEOTIDE SEQUENCE</scope>
    <source>
        <strain evidence="3">CBS6341</strain>
    </source>
</reference>
<dbReference type="GO" id="GO:0000032">
    <property type="term" value="P:cell wall mannoprotein biosynthetic process"/>
    <property type="evidence" value="ECO:0007669"/>
    <property type="project" value="TreeGrafter"/>
</dbReference>
<dbReference type="AlphaFoldDB" id="A0A9P8PYA2"/>
<evidence type="ECO:0008006" key="5">
    <source>
        <dbReference type="Google" id="ProtNLM"/>
    </source>
</evidence>
<protein>
    <recommendedName>
        <fullName evidence="5">Glycosyltransferase family 62 protein</fullName>
    </recommendedName>
</protein>
<reference evidence="3" key="2">
    <citation type="submission" date="2021-01" db="EMBL/GenBank/DDBJ databases">
        <authorList>
            <person name="Schikora-Tamarit M.A."/>
        </authorList>
    </citation>
    <scope>NUCLEOTIDE SEQUENCE</scope>
    <source>
        <strain evidence="3">CBS6341</strain>
    </source>
</reference>
<evidence type="ECO:0000256" key="2">
    <source>
        <dbReference type="SAM" id="Coils"/>
    </source>
</evidence>
<dbReference type="PANTHER" id="PTHR43083">
    <property type="entry name" value="MANNAN POLYMERASE II"/>
    <property type="match status" value="1"/>
</dbReference>
<dbReference type="Proteomes" id="UP000769528">
    <property type="component" value="Unassembled WGS sequence"/>
</dbReference>
<evidence type="ECO:0000313" key="4">
    <source>
        <dbReference type="Proteomes" id="UP000769528"/>
    </source>
</evidence>